<evidence type="ECO:0000313" key="1">
    <source>
        <dbReference type="EMBL" id="MCD9559666.1"/>
    </source>
</evidence>
<dbReference type="Proteomes" id="UP000823775">
    <property type="component" value="Unassembled WGS sequence"/>
</dbReference>
<organism evidence="1 2">
    <name type="scientific">Datura stramonium</name>
    <name type="common">Jimsonweed</name>
    <name type="synonym">Common thornapple</name>
    <dbReference type="NCBI Taxonomy" id="4076"/>
    <lineage>
        <taxon>Eukaryota</taxon>
        <taxon>Viridiplantae</taxon>
        <taxon>Streptophyta</taxon>
        <taxon>Embryophyta</taxon>
        <taxon>Tracheophyta</taxon>
        <taxon>Spermatophyta</taxon>
        <taxon>Magnoliopsida</taxon>
        <taxon>eudicotyledons</taxon>
        <taxon>Gunneridae</taxon>
        <taxon>Pentapetalae</taxon>
        <taxon>asterids</taxon>
        <taxon>lamiids</taxon>
        <taxon>Solanales</taxon>
        <taxon>Solanaceae</taxon>
        <taxon>Solanoideae</taxon>
        <taxon>Datureae</taxon>
        <taxon>Datura</taxon>
    </lineage>
</organism>
<sequence length="121" mass="14096">EIHRDSKKTAACVRTTLVNALSQHSRRNAIILRVSAYSRGQPIARNNSRASGDQQASRHQARTVKHFQRYASHHDTMLNAVRFYCYGHPLRLKSWKIKFEKKLIKICVEMQRAPQLERLSQ</sequence>
<feature type="non-terminal residue" evidence="1">
    <location>
        <position position="1"/>
    </location>
</feature>
<proteinExistence type="predicted"/>
<name>A0ABS8ULE7_DATST</name>
<keyword evidence="2" id="KW-1185">Reference proteome</keyword>
<evidence type="ECO:0000313" key="2">
    <source>
        <dbReference type="Proteomes" id="UP000823775"/>
    </source>
</evidence>
<gene>
    <name evidence="1" type="ORF">HAX54_017805</name>
</gene>
<dbReference type="EMBL" id="JACEIK010002187">
    <property type="protein sequence ID" value="MCD9559666.1"/>
    <property type="molecule type" value="Genomic_DNA"/>
</dbReference>
<reference evidence="1 2" key="1">
    <citation type="journal article" date="2021" name="BMC Genomics">
        <title>Datura genome reveals duplications of psychoactive alkaloid biosynthetic genes and high mutation rate following tissue culture.</title>
        <authorList>
            <person name="Rajewski A."/>
            <person name="Carter-House D."/>
            <person name="Stajich J."/>
            <person name="Litt A."/>
        </authorList>
    </citation>
    <scope>NUCLEOTIDE SEQUENCE [LARGE SCALE GENOMIC DNA]</scope>
    <source>
        <strain evidence="1">AR-01</strain>
    </source>
</reference>
<accession>A0ABS8ULE7</accession>
<comment type="caution">
    <text evidence="1">The sequence shown here is derived from an EMBL/GenBank/DDBJ whole genome shotgun (WGS) entry which is preliminary data.</text>
</comment>
<protein>
    <submittedName>
        <fullName evidence="1">Uncharacterized protein</fullName>
    </submittedName>
</protein>